<evidence type="ECO:0000256" key="1">
    <source>
        <dbReference type="ARBA" id="ARBA00010203"/>
    </source>
</evidence>
<dbReference type="EMBL" id="LAZR01004614">
    <property type="protein sequence ID" value="KKN07035.1"/>
    <property type="molecule type" value="Genomic_DNA"/>
</dbReference>
<organism evidence="10">
    <name type="scientific">marine sediment metagenome</name>
    <dbReference type="NCBI Taxonomy" id="412755"/>
    <lineage>
        <taxon>unclassified sequences</taxon>
        <taxon>metagenomes</taxon>
        <taxon>ecological metagenomes</taxon>
    </lineage>
</organism>
<evidence type="ECO:0000256" key="3">
    <source>
        <dbReference type="ARBA" id="ARBA00022603"/>
    </source>
</evidence>
<evidence type="ECO:0000256" key="2">
    <source>
        <dbReference type="ARBA" id="ARBA00012185"/>
    </source>
</evidence>
<protein>
    <recommendedName>
        <fullName evidence="2">site-specific DNA-methyltransferase (cytosine-N(4)-specific)</fullName>
        <ecNumber evidence="2">2.1.1.113</ecNumber>
    </recommendedName>
</protein>
<keyword evidence="4" id="KW-0808">Transferase</keyword>
<evidence type="ECO:0000256" key="6">
    <source>
        <dbReference type="ARBA" id="ARBA00022747"/>
    </source>
</evidence>
<comment type="similarity">
    <text evidence="1">Belongs to the N(4)/N(6)-methyltransferase family. N(4) subfamily.</text>
</comment>
<dbReference type="InterPro" id="IPR002941">
    <property type="entry name" value="DNA_methylase_N4/N6"/>
</dbReference>
<comment type="caution">
    <text evidence="10">The sequence shown here is derived from an EMBL/GenBank/DDBJ whole genome shotgun (WGS) entry which is preliminary data.</text>
</comment>
<dbReference type="GO" id="GO:0003677">
    <property type="term" value="F:DNA binding"/>
    <property type="evidence" value="ECO:0007669"/>
    <property type="project" value="UniProtKB-KW"/>
</dbReference>
<evidence type="ECO:0000256" key="5">
    <source>
        <dbReference type="ARBA" id="ARBA00022691"/>
    </source>
</evidence>
<gene>
    <name evidence="10" type="ORF">LCGC14_1071140</name>
</gene>
<dbReference type="GO" id="GO:0015667">
    <property type="term" value="F:site-specific DNA-methyltransferase (cytosine-N4-specific) activity"/>
    <property type="evidence" value="ECO:0007669"/>
    <property type="project" value="UniProtKB-EC"/>
</dbReference>
<dbReference type="InterPro" id="IPR029063">
    <property type="entry name" value="SAM-dependent_MTases_sf"/>
</dbReference>
<evidence type="ECO:0000256" key="7">
    <source>
        <dbReference type="ARBA" id="ARBA00023125"/>
    </source>
</evidence>
<dbReference type="GO" id="GO:0008170">
    <property type="term" value="F:N-methyltransferase activity"/>
    <property type="evidence" value="ECO:0007669"/>
    <property type="project" value="InterPro"/>
</dbReference>
<dbReference type="Gene3D" id="3.40.50.150">
    <property type="entry name" value="Vaccinia Virus protein VP39"/>
    <property type="match status" value="1"/>
</dbReference>
<dbReference type="InterPro" id="IPR017985">
    <property type="entry name" value="MeTrfase_CN4_CS"/>
</dbReference>
<proteinExistence type="inferred from homology"/>
<evidence type="ECO:0000256" key="8">
    <source>
        <dbReference type="ARBA" id="ARBA00049120"/>
    </source>
</evidence>
<keyword evidence="3" id="KW-0489">Methyltransferase</keyword>
<keyword evidence="5" id="KW-0949">S-adenosyl-L-methionine</keyword>
<evidence type="ECO:0000259" key="9">
    <source>
        <dbReference type="Pfam" id="PF01555"/>
    </source>
</evidence>
<dbReference type="AlphaFoldDB" id="A0A0F9MI35"/>
<keyword evidence="6" id="KW-0680">Restriction system</keyword>
<dbReference type="GO" id="GO:0032259">
    <property type="term" value="P:methylation"/>
    <property type="evidence" value="ECO:0007669"/>
    <property type="project" value="UniProtKB-KW"/>
</dbReference>
<dbReference type="Pfam" id="PF01555">
    <property type="entry name" value="N6_N4_Mtase"/>
    <property type="match status" value="1"/>
</dbReference>
<evidence type="ECO:0000256" key="4">
    <source>
        <dbReference type="ARBA" id="ARBA00022679"/>
    </source>
</evidence>
<accession>A0A0F9MI35</accession>
<evidence type="ECO:0000313" key="10">
    <source>
        <dbReference type="EMBL" id="KKN07035.1"/>
    </source>
</evidence>
<dbReference type="EC" id="2.1.1.113" evidence="2"/>
<dbReference type="PROSITE" id="PS00093">
    <property type="entry name" value="N4_MTASE"/>
    <property type="match status" value="1"/>
</dbReference>
<name>A0A0F9MI35_9ZZZZ</name>
<reference evidence="10" key="1">
    <citation type="journal article" date="2015" name="Nature">
        <title>Complex archaea that bridge the gap between prokaryotes and eukaryotes.</title>
        <authorList>
            <person name="Spang A."/>
            <person name="Saw J.H."/>
            <person name="Jorgensen S.L."/>
            <person name="Zaremba-Niedzwiedzka K."/>
            <person name="Martijn J."/>
            <person name="Lind A.E."/>
            <person name="van Eijk R."/>
            <person name="Schleper C."/>
            <person name="Guy L."/>
            <person name="Ettema T.J."/>
        </authorList>
    </citation>
    <scope>NUCLEOTIDE SEQUENCE</scope>
</reference>
<dbReference type="GO" id="GO:0009307">
    <property type="term" value="P:DNA restriction-modification system"/>
    <property type="evidence" value="ECO:0007669"/>
    <property type="project" value="UniProtKB-KW"/>
</dbReference>
<comment type="catalytic activity">
    <reaction evidence="8">
        <text>a 2'-deoxycytidine in DNA + S-adenosyl-L-methionine = an N(4)-methyl-2'-deoxycytidine in DNA + S-adenosyl-L-homocysteine + H(+)</text>
        <dbReference type="Rhea" id="RHEA:16857"/>
        <dbReference type="Rhea" id="RHEA-COMP:11369"/>
        <dbReference type="Rhea" id="RHEA-COMP:13674"/>
        <dbReference type="ChEBI" id="CHEBI:15378"/>
        <dbReference type="ChEBI" id="CHEBI:57856"/>
        <dbReference type="ChEBI" id="CHEBI:59789"/>
        <dbReference type="ChEBI" id="CHEBI:85452"/>
        <dbReference type="ChEBI" id="CHEBI:137933"/>
        <dbReference type="EC" id="2.1.1.113"/>
    </reaction>
</comment>
<sequence>MPKIKKQSNLILRLTEEEHTTIKLKSSLFNKNKSNYLRHCALSHWEDSKSSKHFKELLKMYQDGEESVKKQVVELFFQYYRKRGFPHNILTDDQKEDRMKRIINSKKVLLEDDHLQVNFQGIDLVNGFHPHMMEAYYSRGEKSPYETFSNDEGLKDCINRWMELGKIPNPAGMRRILKTRDGTRGVVNFKPVIAKFIYDNYCPRDGKILDPCAGYSGRLAGCIASNRSLFYHGIDPNGETAIGNMEIASFFSTQYDVLGERIYKHNFRFDLGCAEEIMPGLNDKYDLIFTSPPFFNTEIYNEDKSQSSSKFDKYNAWLNNFLFKIVDESYRLLNDSGHLALNVKNLTYYKIADDLCKHCESGWELEKTYNMRLSNSEFSRKVGNTWHIEPIFVFKKKQGN</sequence>
<feature type="domain" description="DNA methylase N-4/N-6" evidence="9">
    <location>
        <begin position="286"/>
        <end position="398"/>
    </location>
</feature>
<dbReference type="SUPFAM" id="SSF53335">
    <property type="entry name" value="S-adenosyl-L-methionine-dependent methyltransferases"/>
    <property type="match status" value="1"/>
</dbReference>
<keyword evidence="7" id="KW-0238">DNA-binding</keyword>